<evidence type="ECO:0000313" key="9">
    <source>
        <dbReference type="EMBL" id="SOB73227.1"/>
    </source>
</evidence>
<feature type="transmembrane region" description="Helical" evidence="8">
    <location>
        <begin position="46"/>
        <end position="66"/>
    </location>
</feature>
<keyword evidence="10" id="KW-1185">Reference proteome</keyword>
<dbReference type="KEGG" id="ehl:EHLA_2673"/>
<dbReference type="GO" id="GO:0008233">
    <property type="term" value="F:peptidase activity"/>
    <property type="evidence" value="ECO:0007669"/>
    <property type="project" value="UniProtKB-KW"/>
</dbReference>
<evidence type="ECO:0000256" key="8">
    <source>
        <dbReference type="SAM" id="Phobius"/>
    </source>
</evidence>
<evidence type="ECO:0000256" key="5">
    <source>
        <dbReference type="ARBA" id="ARBA00022801"/>
    </source>
</evidence>
<keyword evidence="3" id="KW-0645">Protease</keyword>
<feature type="transmembrane region" description="Helical" evidence="8">
    <location>
        <begin position="167"/>
        <end position="186"/>
    </location>
</feature>
<keyword evidence="1" id="KW-1003">Cell membrane</keyword>
<keyword evidence="5 9" id="KW-0378">Hydrolase</keyword>
<proteinExistence type="predicted"/>
<accession>A0A285PVE3</accession>
<dbReference type="GO" id="GO:0009372">
    <property type="term" value="P:quorum sensing"/>
    <property type="evidence" value="ECO:0007669"/>
    <property type="project" value="UniProtKB-KW"/>
</dbReference>
<keyword evidence="2" id="KW-0673">Quorum sensing</keyword>
<feature type="transmembrane region" description="Helical" evidence="8">
    <location>
        <begin position="101"/>
        <end position="121"/>
    </location>
</feature>
<dbReference type="GeneID" id="74988587"/>
<keyword evidence="6 8" id="KW-1133">Transmembrane helix</keyword>
<dbReference type="EMBL" id="LT907978">
    <property type="protein sequence ID" value="SOB73227.1"/>
    <property type="molecule type" value="Genomic_DNA"/>
</dbReference>
<dbReference type="Pfam" id="PF04647">
    <property type="entry name" value="AgrB"/>
    <property type="match status" value="1"/>
</dbReference>
<dbReference type="Proteomes" id="UP000217549">
    <property type="component" value="Chromosome I"/>
</dbReference>
<evidence type="ECO:0000256" key="7">
    <source>
        <dbReference type="ARBA" id="ARBA00023136"/>
    </source>
</evidence>
<dbReference type="AlphaFoldDB" id="A0A285PVE3"/>
<evidence type="ECO:0000256" key="4">
    <source>
        <dbReference type="ARBA" id="ARBA00022692"/>
    </source>
</evidence>
<dbReference type="GO" id="GO:0016020">
    <property type="term" value="C:membrane"/>
    <property type="evidence" value="ECO:0007669"/>
    <property type="project" value="InterPro"/>
</dbReference>
<dbReference type="GO" id="GO:0006508">
    <property type="term" value="P:proteolysis"/>
    <property type="evidence" value="ECO:0007669"/>
    <property type="project" value="UniProtKB-KW"/>
</dbReference>
<feature type="transmembrane region" description="Helical" evidence="8">
    <location>
        <begin position="78"/>
        <end position="95"/>
    </location>
</feature>
<keyword evidence="7 8" id="KW-0472">Membrane</keyword>
<protein>
    <submittedName>
        <fullName evidence="9">Accessory gene regulator B</fullName>
        <ecNumber evidence="9">3.4.-.-</ecNumber>
    </submittedName>
</protein>
<dbReference type="RefSeq" id="WP_096241038.1">
    <property type="nucleotide sequence ID" value="NZ_LT907978.1"/>
</dbReference>
<evidence type="ECO:0000256" key="1">
    <source>
        <dbReference type="ARBA" id="ARBA00022475"/>
    </source>
</evidence>
<dbReference type="SMART" id="SM00793">
    <property type="entry name" value="AgrB"/>
    <property type="match status" value="1"/>
</dbReference>
<reference evidence="10" key="1">
    <citation type="submission" date="2017-09" db="EMBL/GenBank/DDBJ databases">
        <authorList>
            <person name="Shetty A S."/>
        </authorList>
    </citation>
    <scope>NUCLEOTIDE SEQUENCE [LARGE SCALE GENOMIC DNA]</scope>
</reference>
<evidence type="ECO:0000313" key="10">
    <source>
        <dbReference type="Proteomes" id="UP000217549"/>
    </source>
</evidence>
<dbReference type="InterPro" id="IPR006741">
    <property type="entry name" value="AgrB"/>
</dbReference>
<feature type="transmembrane region" description="Helical" evidence="8">
    <location>
        <begin position="141"/>
        <end position="161"/>
    </location>
</feature>
<evidence type="ECO:0000256" key="2">
    <source>
        <dbReference type="ARBA" id="ARBA00022654"/>
    </source>
</evidence>
<gene>
    <name evidence="9" type="ORF">EHLA_2673</name>
</gene>
<organism evidence="9 10">
    <name type="scientific">Anaerobutyricum hallii</name>
    <dbReference type="NCBI Taxonomy" id="39488"/>
    <lineage>
        <taxon>Bacteria</taxon>
        <taxon>Bacillati</taxon>
        <taxon>Bacillota</taxon>
        <taxon>Clostridia</taxon>
        <taxon>Lachnospirales</taxon>
        <taxon>Lachnospiraceae</taxon>
        <taxon>Anaerobutyricum</taxon>
    </lineage>
</organism>
<sequence length="196" mass="22277">MKYLSEKITDYVIKTGAASEESYAIYQYGFQIGLEMVSCFLTCFCIAIWLHMIPEFVVFTIVFMLLRTYAGGLHLNRFGACFLCSVSVQTLILVINSKFTFPVICSWICIVVGLSMVWMLAPVENINRELDQNEKEHCKKVTEKTISGILVFAIFCTLGRFLEMVSLVAMTVLLVLISQCIGVLKFKIEKNVYSRE</sequence>
<dbReference type="EC" id="3.4.-.-" evidence="9"/>
<name>A0A285PVE3_9FIRM</name>
<evidence type="ECO:0000256" key="6">
    <source>
        <dbReference type="ARBA" id="ARBA00022989"/>
    </source>
</evidence>
<keyword evidence="4 8" id="KW-0812">Transmembrane</keyword>
<evidence type="ECO:0000256" key="3">
    <source>
        <dbReference type="ARBA" id="ARBA00022670"/>
    </source>
</evidence>